<organism evidence="2 3">
    <name type="scientific">Oidiodendron maius (strain Zn)</name>
    <dbReference type="NCBI Taxonomy" id="913774"/>
    <lineage>
        <taxon>Eukaryota</taxon>
        <taxon>Fungi</taxon>
        <taxon>Dikarya</taxon>
        <taxon>Ascomycota</taxon>
        <taxon>Pezizomycotina</taxon>
        <taxon>Leotiomycetes</taxon>
        <taxon>Leotiomycetes incertae sedis</taxon>
        <taxon>Myxotrichaceae</taxon>
        <taxon>Oidiodendron</taxon>
    </lineage>
</organism>
<dbReference type="InParanoid" id="A0A0C3C4Q3"/>
<keyword evidence="3" id="KW-1185">Reference proteome</keyword>
<feature type="region of interest" description="Disordered" evidence="1">
    <location>
        <begin position="114"/>
        <end position="291"/>
    </location>
</feature>
<gene>
    <name evidence="2" type="ORF">OIDMADRAFT_61155</name>
</gene>
<dbReference type="HOGENOM" id="CLU_689057_0_0_1"/>
<accession>A0A0C3C4Q3</accession>
<reference evidence="3" key="2">
    <citation type="submission" date="2015-01" db="EMBL/GenBank/DDBJ databases">
        <title>Evolutionary Origins and Diversification of the Mycorrhizal Mutualists.</title>
        <authorList>
            <consortium name="DOE Joint Genome Institute"/>
            <consortium name="Mycorrhizal Genomics Consortium"/>
            <person name="Kohler A."/>
            <person name="Kuo A."/>
            <person name="Nagy L.G."/>
            <person name="Floudas D."/>
            <person name="Copeland A."/>
            <person name="Barry K.W."/>
            <person name="Cichocki N."/>
            <person name="Veneault-Fourrey C."/>
            <person name="LaButti K."/>
            <person name="Lindquist E.A."/>
            <person name="Lipzen A."/>
            <person name="Lundell T."/>
            <person name="Morin E."/>
            <person name="Murat C."/>
            <person name="Riley R."/>
            <person name="Ohm R."/>
            <person name="Sun H."/>
            <person name="Tunlid A."/>
            <person name="Henrissat B."/>
            <person name="Grigoriev I.V."/>
            <person name="Hibbett D.S."/>
            <person name="Martin F."/>
        </authorList>
    </citation>
    <scope>NUCLEOTIDE SEQUENCE [LARGE SCALE GENOMIC DNA]</scope>
    <source>
        <strain evidence="3">Zn</strain>
    </source>
</reference>
<protein>
    <submittedName>
        <fullName evidence="2">Uncharacterized protein</fullName>
    </submittedName>
</protein>
<sequence length="400" mass="42209">MNIVGPVGTRGLQESRIQLYFLVLVILSYDYKLRPVSNLNRYNRLIGIVKHAIPEIAAGAIEAGTTAAEAGSAAADGAAEAALGAARVASTAGKVGQAASNAVEVGQAASNVAEAGQTPEKAGQAVKPNAKTAEPVAKGNTNSGRKVSSPLKKAGKEVIKQATNNQQTTEQSPQNQPTNPQQNQGTQQLKQQPLKGGNTAHAANNGKLEAGKEKPENRKKLEGANRGMAEATGGGKEKIRNGGDNAKQKNAAIKSGGNNAEPKKAPPKEAKPKSSRDKKNGKRQDPGSNIHTYARPVMYDDLYIGPAAFPPQYPRYAQNLFSSTFLCLVGQQAPLAHHYEGNALVLQGLAEPCLQMMELWNGTTIEGVYGTIQVDCSKLYFQKVTDTVRVRIPTVATAGL</sequence>
<dbReference type="EMBL" id="KN832892">
    <property type="protein sequence ID" value="KIM93888.1"/>
    <property type="molecule type" value="Genomic_DNA"/>
</dbReference>
<reference evidence="2 3" key="1">
    <citation type="submission" date="2014-04" db="EMBL/GenBank/DDBJ databases">
        <authorList>
            <consortium name="DOE Joint Genome Institute"/>
            <person name="Kuo A."/>
            <person name="Martino E."/>
            <person name="Perotto S."/>
            <person name="Kohler A."/>
            <person name="Nagy L.G."/>
            <person name="Floudas D."/>
            <person name="Copeland A."/>
            <person name="Barry K.W."/>
            <person name="Cichocki N."/>
            <person name="Veneault-Fourrey C."/>
            <person name="LaButti K."/>
            <person name="Lindquist E.A."/>
            <person name="Lipzen A."/>
            <person name="Lundell T."/>
            <person name="Morin E."/>
            <person name="Murat C."/>
            <person name="Sun H."/>
            <person name="Tunlid A."/>
            <person name="Henrissat B."/>
            <person name="Grigoriev I.V."/>
            <person name="Hibbett D.S."/>
            <person name="Martin F."/>
            <person name="Nordberg H.P."/>
            <person name="Cantor M.N."/>
            <person name="Hua S.X."/>
        </authorList>
    </citation>
    <scope>NUCLEOTIDE SEQUENCE [LARGE SCALE GENOMIC DNA]</scope>
    <source>
        <strain evidence="2 3">Zn</strain>
    </source>
</reference>
<evidence type="ECO:0000313" key="2">
    <source>
        <dbReference type="EMBL" id="KIM93888.1"/>
    </source>
</evidence>
<proteinExistence type="predicted"/>
<feature type="compositionally biased region" description="Basic and acidic residues" evidence="1">
    <location>
        <begin position="261"/>
        <end position="285"/>
    </location>
</feature>
<dbReference type="AlphaFoldDB" id="A0A0C3C4Q3"/>
<name>A0A0C3C4Q3_OIDMZ</name>
<dbReference type="STRING" id="913774.A0A0C3C4Q3"/>
<feature type="compositionally biased region" description="Low complexity" evidence="1">
    <location>
        <begin position="163"/>
        <end position="193"/>
    </location>
</feature>
<feature type="compositionally biased region" description="Basic and acidic residues" evidence="1">
    <location>
        <begin position="209"/>
        <end position="223"/>
    </location>
</feature>
<evidence type="ECO:0000313" key="3">
    <source>
        <dbReference type="Proteomes" id="UP000054321"/>
    </source>
</evidence>
<evidence type="ECO:0000256" key="1">
    <source>
        <dbReference type="SAM" id="MobiDB-lite"/>
    </source>
</evidence>
<dbReference type="Proteomes" id="UP000054321">
    <property type="component" value="Unassembled WGS sequence"/>
</dbReference>